<reference evidence="2" key="1">
    <citation type="journal article" date="2022" name="Mol. Ecol. Resour.">
        <title>The genomes of chicory, endive, great burdock and yacon provide insights into Asteraceae palaeo-polyploidization history and plant inulin production.</title>
        <authorList>
            <person name="Fan W."/>
            <person name="Wang S."/>
            <person name="Wang H."/>
            <person name="Wang A."/>
            <person name="Jiang F."/>
            <person name="Liu H."/>
            <person name="Zhao H."/>
            <person name="Xu D."/>
            <person name="Zhang Y."/>
        </authorList>
    </citation>
    <scope>NUCLEOTIDE SEQUENCE [LARGE SCALE GENOMIC DNA]</scope>
    <source>
        <strain evidence="2">cv. Punajuju</strain>
    </source>
</reference>
<protein>
    <submittedName>
        <fullName evidence="1">Uncharacterized protein</fullName>
    </submittedName>
</protein>
<comment type="caution">
    <text evidence="1">The sequence shown here is derived from an EMBL/GenBank/DDBJ whole genome shotgun (WGS) entry which is preliminary data.</text>
</comment>
<evidence type="ECO:0000313" key="1">
    <source>
        <dbReference type="EMBL" id="KAI3699662.1"/>
    </source>
</evidence>
<organism evidence="1 2">
    <name type="scientific">Cichorium intybus</name>
    <name type="common">Chicory</name>
    <dbReference type="NCBI Taxonomy" id="13427"/>
    <lineage>
        <taxon>Eukaryota</taxon>
        <taxon>Viridiplantae</taxon>
        <taxon>Streptophyta</taxon>
        <taxon>Embryophyta</taxon>
        <taxon>Tracheophyta</taxon>
        <taxon>Spermatophyta</taxon>
        <taxon>Magnoliopsida</taxon>
        <taxon>eudicotyledons</taxon>
        <taxon>Gunneridae</taxon>
        <taxon>Pentapetalae</taxon>
        <taxon>asterids</taxon>
        <taxon>campanulids</taxon>
        <taxon>Asterales</taxon>
        <taxon>Asteraceae</taxon>
        <taxon>Cichorioideae</taxon>
        <taxon>Cichorieae</taxon>
        <taxon>Cichoriinae</taxon>
        <taxon>Cichorium</taxon>
    </lineage>
</organism>
<keyword evidence="2" id="KW-1185">Reference proteome</keyword>
<dbReference type="Proteomes" id="UP001055811">
    <property type="component" value="Linkage Group LG08"/>
</dbReference>
<dbReference type="EMBL" id="CM042016">
    <property type="protein sequence ID" value="KAI3699662.1"/>
    <property type="molecule type" value="Genomic_DNA"/>
</dbReference>
<evidence type="ECO:0000313" key="2">
    <source>
        <dbReference type="Proteomes" id="UP001055811"/>
    </source>
</evidence>
<reference evidence="1 2" key="2">
    <citation type="journal article" date="2022" name="Mol. Ecol. Resour.">
        <title>The genomes of chicory, endive, great burdock and yacon provide insights into Asteraceae paleo-polyploidization history and plant inulin production.</title>
        <authorList>
            <person name="Fan W."/>
            <person name="Wang S."/>
            <person name="Wang H."/>
            <person name="Wang A."/>
            <person name="Jiang F."/>
            <person name="Liu H."/>
            <person name="Zhao H."/>
            <person name="Xu D."/>
            <person name="Zhang Y."/>
        </authorList>
    </citation>
    <scope>NUCLEOTIDE SEQUENCE [LARGE SCALE GENOMIC DNA]</scope>
    <source>
        <strain evidence="2">cv. Punajuju</strain>
        <tissue evidence="1">Leaves</tissue>
    </source>
</reference>
<gene>
    <name evidence="1" type="ORF">L2E82_44086</name>
</gene>
<name>A0ACB8ZPC1_CICIN</name>
<sequence length="69" mass="7742">MWKDLTRKCEPESGGRGVEAECQRRRVVSGIEFIGQIHKKTAENSDVGMPESGLRFRGCSRIRSGSNFI</sequence>
<proteinExistence type="predicted"/>
<accession>A0ACB8ZPC1</accession>